<comment type="caution">
    <text evidence="2">The sequence shown here is derived from an EMBL/GenBank/DDBJ whole genome shotgun (WGS) entry which is preliminary data.</text>
</comment>
<evidence type="ECO:0000256" key="1">
    <source>
        <dbReference type="SAM" id="SignalP"/>
    </source>
</evidence>
<dbReference type="RefSeq" id="WP_380081841.1">
    <property type="nucleotide sequence ID" value="NZ_JBHSWD010000001.1"/>
</dbReference>
<organism evidence="2 3">
    <name type="scientific">Deinococcus lacus</name>
    <dbReference type="NCBI Taxonomy" id="392561"/>
    <lineage>
        <taxon>Bacteria</taxon>
        <taxon>Thermotogati</taxon>
        <taxon>Deinococcota</taxon>
        <taxon>Deinococci</taxon>
        <taxon>Deinococcales</taxon>
        <taxon>Deinococcaceae</taxon>
        <taxon>Deinococcus</taxon>
    </lineage>
</organism>
<evidence type="ECO:0000313" key="2">
    <source>
        <dbReference type="EMBL" id="MFC6590834.1"/>
    </source>
</evidence>
<dbReference type="Proteomes" id="UP001596297">
    <property type="component" value="Unassembled WGS sequence"/>
</dbReference>
<dbReference type="EMBL" id="JBHSWD010000001">
    <property type="protein sequence ID" value="MFC6590834.1"/>
    <property type="molecule type" value="Genomic_DNA"/>
</dbReference>
<proteinExistence type="predicted"/>
<gene>
    <name evidence="2" type="ORF">ACFP81_01475</name>
</gene>
<dbReference type="Pfam" id="PF13552">
    <property type="entry name" value="DUF4127"/>
    <property type="match status" value="1"/>
</dbReference>
<protein>
    <submittedName>
        <fullName evidence="2">DUF4127 family protein</fullName>
    </submittedName>
</protein>
<dbReference type="InterPro" id="IPR025394">
    <property type="entry name" value="DUF4127"/>
</dbReference>
<feature type="signal peptide" evidence="1">
    <location>
        <begin position="1"/>
        <end position="23"/>
    </location>
</feature>
<keyword evidence="3" id="KW-1185">Reference proteome</keyword>
<sequence length="106" mass="10896">MYDRFAGRFLMCCALALGGWAAAAPDSLHLIPLDSRPATRVLPAAIAGLRGGDVQVVPAEQLGTAGRGADPQALLAWLERQAGTGPLVVALDSLAYGGLVQSRTSP</sequence>
<accession>A0ABW1Y9M7</accession>
<reference evidence="3" key="1">
    <citation type="journal article" date="2019" name="Int. J. Syst. Evol. Microbiol.">
        <title>The Global Catalogue of Microorganisms (GCM) 10K type strain sequencing project: providing services to taxonomists for standard genome sequencing and annotation.</title>
        <authorList>
            <consortium name="The Broad Institute Genomics Platform"/>
            <consortium name="The Broad Institute Genome Sequencing Center for Infectious Disease"/>
            <person name="Wu L."/>
            <person name="Ma J."/>
        </authorList>
    </citation>
    <scope>NUCLEOTIDE SEQUENCE [LARGE SCALE GENOMIC DNA]</scope>
    <source>
        <strain evidence="3">CGMCC 1.15772</strain>
    </source>
</reference>
<keyword evidence="1" id="KW-0732">Signal</keyword>
<name>A0ABW1Y9M7_9DEIO</name>
<evidence type="ECO:0000313" key="3">
    <source>
        <dbReference type="Proteomes" id="UP001596297"/>
    </source>
</evidence>
<feature type="chain" id="PRO_5046753730" evidence="1">
    <location>
        <begin position="24"/>
        <end position="106"/>
    </location>
</feature>